<dbReference type="AlphaFoldDB" id="A0A397SJJ0"/>
<evidence type="ECO:0000313" key="3">
    <source>
        <dbReference type="Proteomes" id="UP000265703"/>
    </source>
</evidence>
<evidence type="ECO:0000313" key="2">
    <source>
        <dbReference type="EMBL" id="RIA82971.1"/>
    </source>
</evidence>
<comment type="caution">
    <text evidence="2">The sequence shown here is derived from an EMBL/GenBank/DDBJ whole genome shotgun (WGS) entry which is preliminary data.</text>
</comment>
<accession>A0A397SJJ0</accession>
<keyword evidence="3" id="KW-1185">Reference proteome</keyword>
<evidence type="ECO:0000256" key="1">
    <source>
        <dbReference type="SAM" id="Phobius"/>
    </source>
</evidence>
<reference evidence="2 3" key="1">
    <citation type="submission" date="2018-06" db="EMBL/GenBank/DDBJ databases">
        <title>Comparative genomics reveals the genomic features of Rhizophagus irregularis, R. cerebriforme, R. diaphanum and Gigaspora rosea, and their symbiotic lifestyle signature.</title>
        <authorList>
            <person name="Morin E."/>
            <person name="San Clemente H."/>
            <person name="Chen E.C.H."/>
            <person name="De La Providencia I."/>
            <person name="Hainaut M."/>
            <person name="Kuo A."/>
            <person name="Kohler A."/>
            <person name="Murat C."/>
            <person name="Tang N."/>
            <person name="Roy S."/>
            <person name="Loubradou J."/>
            <person name="Henrissat B."/>
            <person name="Grigoriev I.V."/>
            <person name="Corradi N."/>
            <person name="Roux C."/>
            <person name="Martin F.M."/>
        </authorList>
    </citation>
    <scope>NUCLEOTIDE SEQUENCE [LARGE SCALE GENOMIC DNA]</scope>
    <source>
        <strain evidence="2 3">DAOM 227022</strain>
    </source>
</reference>
<keyword evidence="1" id="KW-0472">Membrane</keyword>
<name>A0A397SJJ0_9GLOM</name>
<sequence length="77" mass="9515">MHRASHDMFYFFSYIFSGFFFQKKIISGILKMAKSEFFLHFTLIHLLNLLFYFFFALVFDLFLYSILLYTSFRFKLF</sequence>
<proteinExistence type="predicted"/>
<keyword evidence="1" id="KW-0812">Transmembrane</keyword>
<gene>
    <name evidence="2" type="ORF">C1645_787335</name>
</gene>
<dbReference type="Proteomes" id="UP000265703">
    <property type="component" value="Unassembled WGS sequence"/>
</dbReference>
<keyword evidence="1" id="KW-1133">Transmembrane helix</keyword>
<feature type="transmembrane region" description="Helical" evidence="1">
    <location>
        <begin position="50"/>
        <end position="72"/>
    </location>
</feature>
<feature type="transmembrane region" description="Helical" evidence="1">
    <location>
        <begin position="9"/>
        <end position="30"/>
    </location>
</feature>
<dbReference type="EMBL" id="QKYT01000611">
    <property type="protein sequence ID" value="RIA82971.1"/>
    <property type="molecule type" value="Genomic_DNA"/>
</dbReference>
<organism evidence="2 3">
    <name type="scientific">Glomus cerebriforme</name>
    <dbReference type="NCBI Taxonomy" id="658196"/>
    <lineage>
        <taxon>Eukaryota</taxon>
        <taxon>Fungi</taxon>
        <taxon>Fungi incertae sedis</taxon>
        <taxon>Mucoromycota</taxon>
        <taxon>Glomeromycotina</taxon>
        <taxon>Glomeromycetes</taxon>
        <taxon>Glomerales</taxon>
        <taxon>Glomeraceae</taxon>
        <taxon>Glomus</taxon>
    </lineage>
</organism>
<protein>
    <submittedName>
        <fullName evidence="2">Uncharacterized protein</fullName>
    </submittedName>
</protein>